<accession>A0ABV0YM89</accession>
<organism evidence="2 3">
    <name type="scientific">Ameca splendens</name>
    <dbReference type="NCBI Taxonomy" id="208324"/>
    <lineage>
        <taxon>Eukaryota</taxon>
        <taxon>Metazoa</taxon>
        <taxon>Chordata</taxon>
        <taxon>Craniata</taxon>
        <taxon>Vertebrata</taxon>
        <taxon>Euteleostomi</taxon>
        <taxon>Actinopterygii</taxon>
        <taxon>Neopterygii</taxon>
        <taxon>Teleostei</taxon>
        <taxon>Neoteleostei</taxon>
        <taxon>Acanthomorphata</taxon>
        <taxon>Ovalentaria</taxon>
        <taxon>Atherinomorphae</taxon>
        <taxon>Cyprinodontiformes</taxon>
        <taxon>Goodeidae</taxon>
        <taxon>Ameca</taxon>
    </lineage>
</organism>
<reference evidence="2 3" key="1">
    <citation type="submission" date="2021-06" db="EMBL/GenBank/DDBJ databases">
        <authorList>
            <person name="Palmer J.M."/>
        </authorList>
    </citation>
    <scope>NUCLEOTIDE SEQUENCE [LARGE SCALE GENOMIC DNA]</scope>
    <source>
        <strain evidence="2 3">AS_MEX2019</strain>
        <tissue evidence="2">Muscle</tissue>
    </source>
</reference>
<name>A0ABV0YM89_9TELE</name>
<evidence type="ECO:0000313" key="2">
    <source>
        <dbReference type="EMBL" id="MEQ2294955.1"/>
    </source>
</evidence>
<evidence type="ECO:0000313" key="3">
    <source>
        <dbReference type="Proteomes" id="UP001469553"/>
    </source>
</evidence>
<keyword evidence="3" id="KW-1185">Reference proteome</keyword>
<sequence length="122" mass="14117">MFGRRQRNKEEPDHLTEGFPAESRQAASLRRRVLIMSTHTRPLLLTYSSHTHTLSVLPRIVLQKRVLKCGLEAFTIVTTSAYSEPLFCLSLSQTHTHTRTHPCFTIFMRTFRLLPLTSIHFP</sequence>
<dbReference type="Proteomes" id="UP001469553">
    <property type="component" value="Unassembled WGS sequence"/>
</dbReference>
<dbReference type="EMBL" id="JAHRIP010038126">
    <property type="protein sequence ID" value="MEQ2294955.1"/>
    <property type="molecule type" value="Genomic_DNA"/>
</dbReference>
<protein>
    <submittedName>
        <fullName evidence="2">Uncharacterized protein</fullName>
    </submittedName>
</protein>
<proteinExistence type="predicted"/>
<gene>
    <name evidence="2" type="ORF">AMECASPLE_009173</name>
</gene>
<evidence type="ECO:0000256" key="1">
    <source>
        <dbReference type="SAM" id="MobiDB-lite"/>
    </source>
</evidence>
<comment type="caution">
    <text evidence="2">The sequence shown here is derived from an EMBL/GenBank/DDBJ whole genome shotgun (WGS) entry which is preliminary data.</text>
</comment>
<feature type="region of interest" description="Disordered" evidence="1">
    <location>
        <begin position="1"/>
        <end position="24"/>
    </location>
</feature>